<dbReference type="Proteomes" id="UP000575083">
    <property type="component" value="Unassembled WGS sequence"/>
</dbReference>
<evidence type="ECO:0000313" key="1">
    <source>
        <dbReference type="EMBL" id="MBB6558378.1"/>
    </source>
</evidence>
<dbReference type="EMBL" id="JACHLK010000002">
    <property type="protein sequence ID" value="MBB6558378.1"/>
    <property type="molecule type" value="Genomic_DNA"/>
</dbReference>
<accession>A0A7X0PAL5</accession>
<proteinExistence type="predicted"/>
<comment type="caution">
    <text evidence="1">The sequence shown here is derived from an EMBL/GenBank/DDBJ whole genome shotgun (WGS) entry which is preliminary data.</text>
</comment>
<sequence length="205" mass="22858">MRLKSVVLLAIALLIGFFAIEKLRVGRVDKKLQGQVLQQQEFGDAPQQSATSDPPFALNGYQVRPLARFAVRARVLGRESYMVGREADLSPVDLALGWKRMAEPAVYEPLNITQGGRWYRYSWSNQPPIPVQEIIESSANMHMIPANDAVERALKKASKGSYIRITGKLVEVTHPSGWRWTSSLTRSDSGANSCELIYVETALVE</sequence>
<evidence type="ECO:0000313" key="2">
    <source>
        <dbReference type="Proteomes" id="UP000575083"/>
    </source>
</evidence>
<gene>
    <name evidence="1" type="ORF">HNP48_001042</name>
</gene>
<keyword evidence="2" id="KW-1185">Reference proteome</keyword>
<dbReference type="RefSeq" id="WP_184855823.1">
    <property type="nucleotide sequence ID" value="NZ_JACHLK010000002.1"/>
</dbReference>
<protein>
    <submittedName>
        <fullName evidence="1">Uncharacterized protein</fullName>
    </submittedName>
</protein>
<dbReference type="AlphaFoldDB" id="A0A7X0PAL5"/>
<reference evidence="1 2" key="1">
    <citation type="submission" date="2020-08" db="EMBL/GenBank/DDBJ databases">
        <title>Functional genomics of gut bacteria from endangered species of beetles.</title>
        <authorList>
            <person name="Carlos-Shanley C."/>
        </authorList>
    </citation>
    <scope>NUCLEOTIDE SEQUENCE [LARGE SCALE GENOMIC DNA]</scope>
    <source>
        <strain evidence="1 2">S00198</strain>
    </source>
</reference>
<organism evidence="1 2">
    <name type="scientific">Acidovorax soli</name>
    <dbReference type="NCBI Taxonomy" id="592050"/>
    <lineage>
        <taxon>Bacteria</taxon>
        <taxon>Pseudomonadati</taxon>
        <taxon>Pseudomonadota</taxon>
        <taxon>Betaproteobacteria</taxon>
        <taxon>Burkholderiales</taxon>
        <taxon>Comamonadaceae</taxon>
        <taxon>Acidovorax</taxon>
    </lineage>
</organism>
<name>A0A7X0PAL5_9BURK</name>